<dbReference type="PROSITE" id="PS50879">
    <property type="entry name" value="RNASE_H_1"/>
    <property type="match status" value="1"/>
</dbReference>
<dbReference type="EMBL" id="JABFTP020000185">
    <property type="protein sequence ID" value="KAL3288481.1"/>
    <property type="molecule type" value="Genomic_DNA"/>
</dbReference>
<evidence type="ECO:0000313" key="2">
    <source>
        <dbReference type="EMBL" id="KAL3288481.1"/>
    </source>
</evidence>
<reference evidence="2 3" key="1">
    <citation type="journal article" date="2021" name="BMC Biol.">
        <title>Horizontally acquired antibacterial genes associated with adaptive radiation of ladybird beetles.</title>
        <authorList>
            <person name="Li H.S."/>
            <person name="Tang X.F."/>
            <person name="Huang Y.H."/>
            <person name="Xu Z.Y."/>
            <person name="Chen M.L."/>
            <person name="Du X.Y."/>
            <person name="Qiu B.Y."/>
            <person name="Chen P.T."/>
            <person name="Zhang W."/>
            <person name="Slipinski A."/>
            <person name="Escalona H.E."/>
            <person name="Waterhouse R.M."/>
            <person name="Zwick A."/>
            <person name="Pang H."/>
        </authorList>
    </citation>
    <scope>NUCLEOTIDE SEQUENCE [LARGE SCALE GENOMIC DNA]</scope>
    <source>
        <strain evidence="2">SYSU2018</strain>
    </source>
</reference>
<dbReference type="Proteomes" id="UP001516400">
    <property type="component" value="Unassembled WGS sequence"/>
</dbReference>
<dbReference type="AlphaFoldDB" id="A0ABD2PBX3"/>
<dbReference type="InterPro" id="IPR002156">
    <property type="entry name" value="RNaseH_domain"/>
</dbReference>
<keyword evidence="3" id="KW-1185">Reference proteome</keyword>
<dbReference type="Gene3D" id="3.30.420.10">
    <property type="entry name" value="Ribonuclease H-like superfamily/Ribonuclease H"/>
    <property type="match status" value="1"/>
</dbReference>
<comment type="caution">
    <text evidence="2">The sequence shown here is derived from an EMBL/GenBank/DDBJ whole genome shotgun (WGS) entry which is preliminary data.</text>
</comment>
<dbReference type="SUPFAM" id="SSF53098">
    <property type="entry name" value="Ribonuclease H-like"/>
    <property type="match status" value="1"/>
</dbReference>
<dbReference type="InterPro" id="IPR012337">
    <property type="entry name" value="RNaseH-like_sf"/>
</dbReference>
<dbReference type="InterPro" id="IPR036397">
    <property type="entry name" value="RNaseH_sf"/>
</dbReference>
<evidence type="ECO:0000259" key="1">
    <source>
        <dbReference type="PROSITE" id="PS50879"/>
    </source>
</evidence>
<sequence length="192" mass="22090">MSLYPLQTREQSRLRLIWDPGHSGIEENEKADSLAARGTNLKFIGPEPKLGIPLETARMENNRWLDLRVLEYWLSLPGLRHARRAISGPSATKAKAWPKLSRFELRLLTAIITRHCRLRKHLNKLGLVEDPSGRLCEEDIESMEHVLCECPAGDRVRMEDLGSYKLKLTELIKLSPRKLVSFARRMELVDEI</sequence>
<accession>A0ABD2PBX3</accession>
<gene>
    <name evidence="2" type="ORF">HHI36_002924</name>
</gene>
<feature type="domain" description="RNase H type-1" evidence="1">
    <location>
        <begin position="1"/>
        <end position="40"/>
    </location>
</feature>
<evidence type="ECO:0000313" key="3">
    <source>
        <dbReference type="Proteomes" id="UP001516400"/>
    </source>
</evidence>
<organism evidence="2 3">
    <name type="scientific">Cryptolaemus montrouzieri</name>
    <dbReference type="NCBI Taxonomy" id="559131"/>
    <lineage>
        <taxon>Eukaryota</taxon>
        <taxon>Metazoa</taxon>
        <taxon>Ecdysozoa</taxon>
        <taxon>Arthropoda</taxon>
        <taxon>Hexapoda</taxon>
        <taxon>Insecta</taxon>
        <taxon>Pterygota</taxon>
        <taxon>Neoptera</taxon>
        <taxon>Endopterygota</taxon>
        <taxon>Coleoptera</taxon>
        <taxon>Polyphaga</taxon>
        <taxon>Cucujiformia</taxon>
        <taxon>Coccinelloidea</taxon>
        <taxon>Coccinellidae</taxon>
        <taxon>Scymninae</taxon>
        <taxon>Scymnini</taxon>
        <taxon>Cryptolaemus</taxon>
    </lineage>
</organism>
<proteinExistence type="predicted"/>
<name>A0ABD2PBX3_9CUCU</name>
<protein>
    <recommendedName>
        <fullName evidence="1">RNase H type-1 domain-containing protein</fullName>
    </recommendedName>
</protein>